<evidence type="ECO:0000256" key="1">
    <source>
        <dbReference type="SAM" id="MobiDB-lite"/>
    </source>
</evidence>
<name>A0A4R0NAJ8_9SPHI</name>
<dbReference type="RefSeq" id="WP_131608998.1">
    <property type="nucleotide sequence ID" value="NZ_SJSM01000005.1"/>
</dbReference>
<dbReference type="AlphaFoldDB" id="A0A4R0NAJ8"/>
<dbReference type="InterPro" id="IPR036709">
    <property type="entry name" value="Autotransporte_beta_dom_sf"/>
</dbReference>
<feature type="signal peptide" evidence="2">
    <location>
        <begin position="1"/>
        <end position="31"/>
    </location>
</feature>
<protein>
    <submittedName>
        <fullName evidence="3">DUF3575 domain-containing protein</fullName>
    </submittedName>
</protein>
<dbReference type="Proteomes" id="UP000291117">
    <property type="component" value="Unassembled WGS sequence"/>
</dbReference>
<keyword evidence="2" id="KW-0732">Signal</keyword>
<feature type="chain" id="PRO_5020817560" evidence="2">
    <location>
        <begin position="32"/>
        <end position="287"/>
    </location>
</feature>
<keyword evidence="4" id="KW-1185">Reference proteome</keyword>
<proteinExistence type="predicted"/>
<sequence>MKHFLTLRAPGISILWGTLLLLALSATGAKAQSETDSINTDSTNTTIDTPRVEKDPRPYRKNLIKINLAALTMLKSYNFSYEHLLGRKVSFVFGYNKMSENTLSDLPITERVSDKIFDDDDRIKDDLDRIRVSNTAYTAEFRFYGGQFSGARGFYLALYGRYVNTKINYDYEFQANTRTYNVPLKSNLKGYAGGILLGSQFIISRTISLDIYVGGHYGTIKGDADGPVDLSTMSQQDKTNLREDIESTTTIRDKQYVNATVTNSGVTAKVKGPLIGLRGGFSLGIAF</sequence>
<gene>
    <name evidence="3" type="ORF">EZ444_11755</name>
</gene>
<dbReference type="EMBL" id="SJSM01000005">
    <property type="protein sequence ID" value="TCC96637.1"/>
    <property type="molecule type" value="Genomic_DNA"/>
</dbReference>
<dbReference type="OrthoDB" id="1118958at2"/>
<feature type="compositionally biased region" description="Low complexity" evidence="1">
    <location>
        <begin position="33"/>
        <end position="49"/>
    </location>
</feature>
<accession>A0A4R0NAJ8</accession>
<evidence type="ECO:0000313" key="3">
    <source>
        <dbReference type="EMBL" id="TCC96637.1"/>
    </source>
</evidence>
<reference evidence="3 4" key="1">
    <citation type="submission" date="2019-02" db="EMBL/GenBank/DDBJ databases">
        <title>Pedobacter sp. RP-3-8 sp. nov., isolated from Arctic soil.</title>
        <authorList>
            <person name="Dahal R.H."/>
        </authorList>
    </citation>
    <scope>NUCLEOTIDE SEQUENCE [LARGE SCALE GENOMIC DNA]</scope>
    <source>
        <strain evidence="3 4">RP-3-8</strain>
    </source>
</reference>
<comment type="caution">
    <text evidence="3">The sequence shown here is derived from an EMBL/GenBank/DDBJ whole genome shotgun (WGS) entry which is preliminary data.</text>
</comment>
<feature type="region of interest" description="Disordered" evidence="1">
    <location>
        <begin position="33"/>
        <end position="54"/>
    </location>
</feature>
<organism evidence="3 4">
    <name type="scientific">Pedobacter hiemivivus</name>
    <dbReference type="NCBI Taxonomy" id="2530454"/>
    <lineage>
        <taxon>Bacteria</taxon>
        <taxon>Pseudomonadati</taxon>
        <taxon>Bacteroidota</taxon>
        <taxon>Sphingobacteriia</taxon>
        <taxon>Sphingobacteriales</taxon>
        <taxon>Sphingobacteriaceae</taxon>
        <taxon>Pedobacter</taxon>
    </lineage>
</organism>
<dbReference type="SUPFAM" id="SSF103515">
    <property type="entry name" value="Autotransporter"/>
    <property type="match status" value="1"/>
</dbReference>
<evidence type="ECO:0000256" key="2">
    <source>
        <dbReference type="SAM" id="SignalP"/>
    </source>
</evidence>
<evidence type="ECO:0000313" key="4">
    <source>
        <dbReference type="Proteomes" id="UP000291117"/>
    </source>
</evidence>